<evidence type="ECO:0000313" key="3">
    <source>
        <dbReference type="Proteomes" id="UP000316508"/>
    </source>
</evidence>
<feature type="transmembrane region" description="Helical" evidence="1">
    <location>
        <begin position="182"/>
        <end position="203"/>
    </location>
</feature>
<organism evidence="2 3">
    <name type="scientific">Bifidobacterium apousia</name>
    <dbReference type="NCBI Taxonomy" id="2750996"/>
    <lineage>
        <taxon>Bacteria</taxon>
        <taxon>Bacillati</taxon>
        <taxon>Actinomycetota</taxon>
        <taxon>Actinomycetes</taxon>
        <taxon>Bifidobacteriales</taxon>
        <taxon>Bifidobacteriaceae</taxon>
        <taxon>Bifidobacterium</taxon>
    </lineage>
</organism>
<evidence type="ECO:0000313" key="2">
    <source>
        <dbReference type="EMBL" id="TSJ82715.1"/>
    </source>
</evidence>
<proteinExistence type="predicted"/>
<comment type="caution">
    <text evidence="2">The sequence shown here is derived from an EMBL/GenBank/DDBJ whole genome shotgun (WGS) entry which is preliminary data.</text>
</comment>
<protein>
    <submittedName>
        <fullName evidence="2">Uncharacterized protein</fullName>
    </submittedName>
</protein>
<sequence>MQENKRQPIDYTTKELINNARNDYDAIEVLLSSPPSNQKIRKYIFDHFYKKKIEEKKDLATSLFSISNKNEQPEESELKKGLDACDWLKNESLDLIVNSKMDKKAGWCFFFVFLVTCIFAFLVLSYPSPGGKQTVAKVLSAFTTAFLGVVTLNATLRKDVLSSLPDDQRESIRTSHHYLSKLITKNLVQAVSIIVLLIAALLLI</sequence>
<keyword evidence="3" id="KW-1185">Reference proteome</keyword>
<keyword evidence="1" id="KW-0472">Membrane</keyword>
<dbReference type="RefSeq" id="WP_144085941.1">
    <property type="nucleotide sequence ID" value="NZ_VMHK01000006.1"/>
</dbReference>
<dbReference type="AlphaFoldDB" id="A0A556R1D8"/>
<dbReference type="EMBL" id="VMHK01000006">
    <property type="protein sequence ID" value="TSJ82715.1"/>
    <property type="molecule type" value="Genomic_DNA"/>
</dbReference>
<gene>
    <name evidence="2" type="ORF">FPK30_07345</name>
</gene>
<dbReference type="Proteomes" id="UP000316508">
    <property type="component" value="Unassembled WGS sequence"/>
</dbReference>
<name>A0A556R1D8_9BIFI</name>
<feature type="transmembrane region" description="Helical" evidence="1">
    <location>
        <begin position="138"/>
        <end position="156"/>
    </location>
</feature>
<evidence type="ECO:0000256" key="1">
    <source>
        <dbReference type="SAM" id="Phobius"/>
    </source>
</evidence>
<accession>A0A556R1D8</accession>
<reference evidence="2 3" key="1">
    <citation type="submission" date="2019-07" db="EMBL/GenBank/DDBJ databases">
        <title>Bifidobacterium asteroides genomes.</title>
        <authorList>
            <person name="Zheng H."/>
        </authorList>
    </citation>
    <scope>NUCLEOTIDE SEQUENCE [LARGE SCALE GENOMIC DNA]</scope>
    <source>
        <strain evidence="2 3">W8102</strain>
    </source>
</reference>
<keyword evidence="1" id="KW-1133">Transmembrane helix</keyword>
<keyword evidence="1" id="KW-0812">Transmembrane</keyword>
<feature type="transmembrane region" description="Helical" evidence="1">
    <location>
        <begin position="105"/>
        <end position="126"/>
    </location>
</feature>